<gene>
    <name evidence="2" type="ORF">LR48_Vigan04g115400</name>
</gene>
<accession>A0A0L9UE43</accession>
<name>A0A0L9UE43_PHAAN</name>
<evidence type="ECO:0000313" key="2">
    <source>
        <dbReference type="EMBL" id="KOM40956.1"/>
    </source>
</evidence>
<evidence type="ECO:0000313" key="3">
    <source>
        <dbReference type="Proteomes" id="UP000053144"/>
    </source>
</evidence>
<dbReference type="Gramene" id="KOM40956">
    <property type="protein sequence ID" value="KOM40956"/>
    <property type="gene ID" value="LR48_Vigan04g115400"/>
</dbReference>
<organism evidence="2 3">
    <name type="scientific">Phaseolus angularis</name>
    <name type="common">Azuki bean</name>
    <name type="synonym">Vigna angularis</name>
    <dbReference type="NCBI Taxonomy" id="3914"/>
    <lineage>
        <taxon>Eukaryota</taxon>
        <taxon>Viridiplantae</taxon>
        <taxon>Streptophyta</taxon>
        <taxon>Embryophyta</taxon>
        <taxon>Tracheophyta</taxon>
        <taxon>Spermatophyta</taxon>
        <taxon>Magnoliopsida</taxon>
        <taxon>eudicotyledons</taxon>
        <taxon>Gunneridae</taxon>
        <taxon>Pentapetalae</taxon>
        <taxon>rosids</taxon>
        <taxon>fabids</taxon>
        <taxon>Fabales</taxon>
        <taxon>Fabaceae</taxon>
        <taxon>Papilionoideae</taxon>
        <taxon>50 kb inversion clade</taxon>
        <taxon>NPAAA clade</taxon>
        <taxon>indigoferoid/millettioid clade</taxon>
        <taxon>Phaseoleae</taxon>
        <taxon>Vigna</taxon>
    </lineage>
</organism>
<evidence type="ECO:0000256" key="1">
    <source>
        <dbReference type="SAM" id="MobiDB-lite"/>
    </source>
</evidence>
<feature type="region of interest" description="Disordered" evidence="1">
    <location>
        <begin position="56"/>
        <end position="79"/>
    </location>
</feature>
<protein>
    <submittedName>
        <fullName evidence="2">Uncharacterized protein</fullName>
    </submittedName>
</protein>
<dbReference type="AlphaFoldDB" id="A0A0L9UE43"/>
<reference evidence="3" key="1">
    <citation type="journal article" date="2015" name="Proc. Natl. Acad. Sci. U.S.A.">
        <title>Genome sequencing of adzuki bean (Vigna angularis) provides insight into high starch and low fat accumulation and domestication.</title>
        <authorList>
            <person name="Yang K."/>
            <person name="Tian Z."/>
            <person name="Chen C."/>
            <person name="Luo L."/>
            <person name="Zhao B."/>
            <person name="Wang Z."/>
            <person name="Yu L."/>
            <person name="Li Y."/>
            <person name="Sun Y."/>
            <person name="Li W."/>
            <person name="Chen Y."/>
            <person name="Li Y."/>
            <person name="Zhang Y."/>
            <person name="Ai D."/>
            <person name="Zhao J."/>
            <person name="Shang C."/>
            <person name="Ma Y."/>
            <person name="Wu B."/>
            <person name="Wang M."/>
            <person name="Gao L."/>
            <person name="Sun D."/>
            <person name="Zhang P."/>
            <person name="Guo F."/>
            <person name="Wang W."/>
            <person name="Li Y."/>
            <person name="Wang J."/>
            <person name="Varshney R.K."/>
            <person name="Wang J."/>
            <person name="Ling H.Q."/>
            <person name="Wan P."/>
        </authorList>
    </citation>
    <scope>NUCLEOTIDE SEQUENCE</scope>
    <source>
        <strain evidence="3">cv. Jingnong 6</strain>
    </source>
</reference>
<dbReference type="Proteomes" id="UP000053144">
    <property type="component" value="Chromosome 4"/>
</dbReference>
<proteinExistence type="predicted"/>
<dbReference type="EMBL" id="CM003374">
    <property type="protein sequence ID" value="KOM40956.1"/>
    <property type="molecule type" value="Genomic_DNA"/>
</dbReference>
<sequence>MKFHQQVHDAFQHFKLPWYLLGDKTELIRKVNPQFEERPWMPLSAASPLPMEKTVNTQRQTLSAPPSPPNCPAQPPRLPQHSRHLCANRFCLHDVQPNLRTPLLNHQHHRQLSVGEWMNLRTDDTLLCYGGFHVLLQSLLHKASAGIAAISRHLRPGHPLAPPTGLIRGARES</sequence>
<feature type="compositionally biased region" description="Pro residues" evidence="1">
    <location>
        <begin position="65"/>
        <end position="78"/>
    </location>
</feature>